<dbReference type="Pfam" id="PF03446">
    <property type="entry name" value="NAD_binding_2"/>
    <property type="match status" value="1"/>
</dbReference>
<dbReference type="GO" id="GO:0016616">
    <property type="term" value="F:oxidoreductase activity, acting on the CH-OH group of donors, NAD or NADP as acceptor"/>
    <property type="evidence" value="ECO:0007669"/>
    <property type="project" value="TreeGrafter"/>
</dbReference>
<sequence>MNENIGFIGLGKMGLPMAKNLLKNGYNVFGADVSENALEELQALGGNTGSMEDWIRKVEYIVLMLPSSAIVNKVLEDIIDEISSSTQKHQNSLMIIDMSSSYPTDTKENSNKLEPYNIGFVDAPVSGGVKKAVDGTLTIMAGGSAEHFEKCKRLLGAMGSSISLVGPSGSGHLIKAINNYLSATHLLASCEAVQLLENFGVEPEKAINVINQSTGRSGSTEYKFPNFILTEAYNSGFSLELIKKDIGMANQLFKDAGAATSLPQMIYQKFSEASNVLDKEADHTEINKFVSAYLLKRGILNEENEKIVSGGSCSGNDVRPGGVRQF</sequence>
<keyword evidence="3" id="KW-0520">NAD</keyword>
<dbReference type="RefSeq" id="WP_110066886.1">
    <property type="nucleotide sequence ID" value="NZ_QGTW01000014.1"/>
</dbReference>
<feature type="domain" description="6-phosphogluconate dehydrogenase NADP-binding" evidence="5">
    <location>
        <begin position="4"/>
        <end position="166"/>
    </location>
</feature>
<dbReference type="InterPro" id="IPR002204">
    <property type="entry name" value="3-OH-isobutyrate_DH-rel_CS"/>
</dbReference>
<feature type="domain" description="3-hydroxyisobutyrate dehydrogenase-like NAD-binding" evidence="6">
    <location>
        <begin position="169"/>
        <end position="288"/>
    </location>
</feature>
<accession>A0A2V2ZLL9</accession>
<dbReference type="GO" id="GO:0050661">
    <property type="term" value="F:NADP binding"/>
    <property type="evidence" value="ECO:0007669"/>
    <property type="project" value="InterPro"/>
</dbReference>
<evidence type="ECO:0000259" key="6">
    <source>
        <dbReference type="Pfam" id="PF14833"/>
    </source>
</evidence>
<proteinExistence type="inferred from homology"/>
<dbReference type="AlphaFoldDB" id="A0A2V2ZLL9"/>
<dbReference type="Gene3D" id="1.10.1040.10">
    <property type="entry name" value="N-(1-d-carboxylethyl)-l-norvaline Dehydrogenase, domain 2"/>
    <property type="match status" value="1"/>
</dbReference>
<organism evidence="7 8">
    <name type="scientific">Cytobacillus oceanisediminis</name>
    <dbReference type="NCBI Taxonomy" id="665099"/>
    <lineage>
        <taxon>Bacteria</taxon>
        <taxon>Bacillati</taxon>
        <taxon>Bacillota</taxon>
        <taxon>Bacilli</taxon>
        <taxon>Bacillales</taxon>
        <taxon>Bacillaceae</taxon>
        <taxon>Cytobacillus</taxon>
    </lineage>
</organism>
<comment type="caution">
    <text evidence="7">The sequence shown here is derived from an EMBL/GenBank/DDBJ whole genome shotgun (WGS) entry which is preliminary data.</text>
</comment>
<dbReference type="GO" id="GO:0016054">
    <property type="term" value="P:organic acid catabolic process"/>
    <property type="evidence" value="ECO:0007669"/>
    <property type="project" value="UniProtKB-ARBA"/>
</dbReference>
<dbReference type="PANTHER" id="PTHR22981">
    <property type="entry name" value="3-HYDROXYISOBUTYRATE DEHYDROGENASE-RELATED"/>
    <property type="match status" value="1"/>
</dbReference>
<dbReference type="PIRSF" id="PIRSF000103">
    <property type="entry name" value="HIBADH"/>
    <property type="match status" value="1"/>
</dbReference>
<dbReference type="InterPro" id="IPR036291">
    <property type="entry name" value="NAD(P)-bd_dom_sf"/>
</dbReference>
<protein>
    <submittedName>
        <fullName evidence="7">3-hydroxyisobutyrate dehydrogenase</fullName>
    </submittedName>
</protein>
<dbReference type="Gene3D" id="3.40.50.720">
    <property type="entry name" value="NAD(P)-binding Rossmann-like Domain"/>
    <property type="match status" value="1"/>
</dbReference>
<dbReference type="InterPro" id="IPR029154">
    <property type="entry name" value="HIBADH-like_NADP-bd"/>
</dbReference>
<dbReference type="PANTHER" id="PTHR22981:SF7">
    <property type="entry name" value="3-HYDROXYISOBUTYRATE DEHYDROGENASE, MITOCHONDRIAL"/>
    <property type="match status" value="1"/>
</dbReference>
<dbReference type="GO" id="GO:0051287">
    <property type="term" value="F:NAD binding"/>
    <property type="evidence" value="ECO:0007669"/>
    <property type="project" value="InterPro"/>
</dbReference>
<feature type="active site" evidence="4">
    <location>
        <position position="175"/>
    </location>
</feature>
<dbReference type="Pfam" id="PF14833">
    <property type="entry name" value="NAD_binding_11"/>
    <property type="match status" value="1"/>
</dbReference>
<reference evidence="7 8" key="1">
    <citation type="submission" date="2018-05" db="EMBL/GenBank/DDBJ databases">
        <title>Freshwater and sediment microbial communities from various areas in North America, analyzing microbe dynamics in response to fracking.</title>
        <authorList>
            <person name="Lamendella R."/>
        </authorList>
    </citation>
    <scope>NUCLEOTIDE SEQUENCE [LARGE SCALE GENOMIC DNA]</scope>
    <source>
        <strain evidence="7 8">15_TX</strain>
    </source>
</reference>
<evidence type="ECO:0000256" key="1">
    <source>
        <dbReference type="ARBA" id="ARBA00009080"/>
    </source>
</evidence>
<dbReference type="PROSITE" id="PS00895">
    <property type="entry name" value="3_HYDROXYISOBUT_DH"/>
    <property type="match status" value="1"/>
</dbReference>
<dbReference type="InterPro" id="IPR013328">
    <property type="entry name" value="6PGD_dom2"/>
</dbReference>
<evidence type="ECO:0000313" key="8">
    <source>
        <dbReference type="Proteomes" id="UP000247150"/>
    </source>
</evidence>
<dbReference type="InterPro" id="IPR008927">
    <property type="entry name" value="6-PGluconate_DH-like_C_sf"/>
</dbReference>
<dbReference type="EMBL" id="QGTW01000014">
    <property type="protein sequence ID" value="PWW20829.1"/>
    <property type="molecule type" value="Genomic_DNA"/>
</dbReference>
<evidence type="ECO:0000256" key="3">
    <source>
        <dbReference type="ARBA" id="ARBA00023027"/>
    </source>
</evidence>
<evidence type="ECO:0000256" key="4">
    <source>
        <dbReference type="PIRSR" id="PIRSR000103-1"/>
    </source>
</evidence>
<evidence type="ECO:0000259" key="5">
    <source>
        <dbReference type="Pfam" id="PF03446"/>
    </source>
</evidence>
<gene>
    <name evidence="7" type="ORF">DFO73_114122</name>
</gene>
<dbReference type="InterPro" id="IPR015815">
    <property type="entry name" value="HIBADH-related"/>
</dbReference>
<dbReference type="InterPro" id="IPR006115">
    <property type="entry name" value="6PGDH_NADP-bd"/>
</dbReference>
<evidence type="ECO:0000256" key="2">
    <source>
        <dbReference type="ARBA" id="ARBA00023002"/>
    </source>
</evidence>
<name>A0A2V2ZLL9_9BACI</name>
<dbReference type="SUPFAM" id="SSF51735">
    <property type="entry name" value="NAD(P)-binding Rossmann-fold domains"/>
    <property type="match status" value="1"/>
</dbReference>
<keyword evidence="2" id="KW-0560">Oxidoreductase</keyword>
<dbReference type="SUPFAM" id="SSF48179">
    <property type="entry name" value="6-phosphogluconate dehydrogenase C-terminal domain-like"/>
    <property type="match status" value="1"/>
</dbReference>
<evidence type="ECO:0000313" key="7">
    <source>
        <dbReference type="EMBL" id="PWW20829.1"/>
    </source>
</evidence>
<dbReference type="OrthoDB" id="9786703at2"/>
<dbReference type="Proteomes" id="UP000247150">
    <property type="component" value="Unassembled WGS sequence"/>
</dbReference>
<comment type="similarity">
    <text evidence="1">Belongs to the HIBADH-related family.</text>
</comment>